<organism evidence="2 3">
    <name type="scientific">Neolentinus lepideus HHB14362 ss-1</name>
    <dbReference type="NCBI Taxonomy" id="1314782"/>
    <lineage>
        <taxon>Eukaryota</taxon>
        <taxon>Fungi</taxon>
        <taxon>Dikarya</taxon>
        <taxon>Basidiomycota</taxon>
        <taxon>Agaricomycotina</taxon>
        <taxon>Agaricomycetes</taxon>
        <taxon>Gloeophyllales</taxon>
        <taxon>Gloeophyllaceae</taxon>
        <taxon>Neolentinus</taxon>
    </lineage>
</organism>
<protein>
    <submittedName>
        <fullName evidence="2">Uncharacterized protein</fullName>
    </submittedName>
</protein>
<dbReference type="EMBL" id="KV425564">
    <property type="protein sequence ID" value="KZT26953.1"/>
    <property type="molecule type" value="Genomic_DNA"/>
</dbReference>
<evidence type="ECO:0000256" key="1">
    <source>
        <dbReference type="SAM" id="MobiDB-lite"/>
    </source>
</evidence>
<name>A0A165TNY4_9AGAM</name>
<dbReference type="Proteomes" id="UP000076761">
    <property type="component" value="Unassembled WGS sequence"/>
</dbReference>
<proteinExistence type="predicted"/>
<feature type="region of interest" description="Disordered" evidence="1">
    <location>
        <begin position="695"/>
        <end position="757"/>
    </location>
</feature>
<sequence>MPAMDPSHDEVLGRKTRTGFFLSSGELSRGRTSGLNSFSEEPSSLPSRSSLSSLNSFPADPASPPSRSTLKISSNSFSTIRDGHESRFDMVCDHTVPALPSAQAIPELLRPSDSVSSTVQEAFATVTEPLVPEQRSSSPDSPGMITDPSETTVHIPRDNQVNSTVLHMPTPSPPILLLPSAAMFTDISSDSTASSPESTADNALTPLTIIRRRSCPANDLYRVQDGFRLYPELPTVLDAHIPIDSGIPANNSDSAVEPLTRVSNSGLLLVSLATEELISEHTGSCAALDAIDSSPDPSLSSPSSKLGLGNEDDTVDRLLTIFDVHTSTFVTLPADSLSESLATKSVGASAATPHESEQELPDSSEDAIVAFHSIPPLLPSSLALASHVSSLSPSTTNDSGHTKEDTYPPELQSTLIISDTEHLTAIATDNHITAAIVSSTESSDLRNEEEVSDLRLANIACSGSALLNLKRPQLSRSLDERNVHLLATPSGVPLASEDRNSSDVQLMPSEAVTASLDHSVSSVMPLGSDRLSRCLPRTDIAAPGPGLRISSHAVSPPATDLVSADATNRCSSTTSAVCSLSDVFDERVASCSPRLAIQTFNSDDTTHTPTDEESSPSASPEHLPYLPPSSPPPSSSPPIFSSPGIVPMISSRPTSPMVLDDKSDDNSEEQLELQVPTALSAQQEACDEPMSKNFWVDDMLPSSEDTGMAIDRIGEEIQASPSSPPIPVPGPSQTRSSSPPVPADFSSSPPNSSSHIV</sequence>
<feature type="compositionally biased region" description="Low complexity" evidence="1">
    <location>
        <begin position="35"/>
        <end position="57"/>
    </location>
</feature>
<feature type="region of interest" description="Disordered" evidence="1">
    <location>
        <begin position="600"/>
        <end position="672"/>
    </location>
</feature>
<gene>
    <name evidence="2" type="ORF">NEOLEDRAFT_1089702</name>
</gene>
<feature type="region of interest" description="Disordered" evidence="1">
    <location>
        <begin position="129"/>
        <end position="151"/>
    </location>
</feature>
<dbReference type="InParanoid" id="A0A165TNY4"/>
<accession>A0A165TNY4</accession>
<feature type="compositionally biased region" description="Pro residues" evidence="1">
    <location>
        <begin position="625"/>
        <end position="636"/>
    </location>
</feature>
<reference evidence="2 3" key="1">
    <citation type="journal article" date="2016" name="Mol. Biol. Evol.">
        <title>Comparative Genomics of Early-Diverging Mushroom-Forming Fungi Provides Insights into the Origins of Lignocellulose Decay Capabilities.</title>
        <authorList>
            <person name="Nagy L.G."/>
            <person name="Riley R."/>
            <person name="Tritt A."/>
            <person name="Adam C."/>
            <person name="Daum C."/>
            <person name="Floudas D."/>
            <person name="Sun H."/>
            <person name="Yadav J.S."/>
            <person name="Pangilinan J."/>
            <person name="Larsson K.H."/>
            <person name="Matsuura K."/>
            <person name="Barry K."/>
            <person name="Labutti K."/>
            <person name="Kuo R."/>
            <person name="Ohm R.A."/>
            <person name="Bhattacharya S.S."/>
            <person name="Shirouzu T."/>
            <person name="Yoshinaga Y."/>
            <person name="Martin F.M."/>
            <person name="Grigoriev I.V."/>
            <person name="Hibbett D.S."/>
        </authorList>
    </citation>
    <scope>NUCLEOTIDE SEQUENCE [LARGE SCALE GENOMIC DNA]</scope>
    <source>
        <strain evidence="2 3">HHB14362 ss-1</strain>
    </source>
</reference>
<feature type="compositionally biased region" description="Polar residues" evidence="1">
    <location>
        <begin position="65"/>
        <end position="75"/>
    </location>
</feature>
<evidence type="ECO:0000313" key="2">
    <source>
        <dbReference type="EMBL" id="KZT26953.1"/>
    </source>
</evidence>
<evidence type="ECO:0000313" key="3">
    <source>
        <dbReference type="Proteomes" id="UP000076761"/>
    </source>
</evidence>
<feature type="region of interest" description="Disordered" evidence="1">
    <location>
        <begin position="22"/>
        <end position="75"/>
    </location>
</feature>
<feature type="compositionally biased region" description="Low complexity" evidence="1">
    <location>
        <begin position="746"/>
        <end position="757"/>
    </location>
</feature>
<dbReference type="AlphaFoldDB" id="A0A165TNY4"/>
<keyword evidence="3" id="KW-1185">Reference proteome</keyword>